<comment type="caution">
    <text evidence="1">The sequence shown here is derived from an EMBL/GenBank/DDBJ whole genome shotgun (WGS) entry which is preliminary data.</text>
</comment>
<gene>
    <name evidence="1" type="ORF">CEXT_347461</name>
</gene>
<protein>
    <submittedName>
        <fullName evidence="1">Uncharacterized protein</fullName>
    </submittedName>
</protein>
<feature type="non-terminal residue" evidence="1">
    <location>
        <position position="1"/>
    </location>
</feature>
<reference evidence="1 2" key="1">
    <citation type="submission" date="2021-06" db="EMBL/GenBank/DDBJ databases">
        <title>Caerostris extrusa draft genome.</title>
        <authorList>
            <person name="Kono N."/>
            <person name="Arakawa K."/>
        </authorList>
    </citation>
    <scope>NUCLEOTIDE SEQUENCE [LARGE SCALE GENOMIC DNA]</scope>
</reference>
<proteinExistence type="predicted"/>
<name>A0AAV4UW85_CAEEX</name>
<evidence type="ECO:0000313" key="2">
    <source>
        <dbReference type="Proteomes" id="UP001054945"/>
    </source>
</evidence>
<sequence>EMGFRMTFFEAAPSENHVSPLTKLMPSSLRIGPLPTAYTTCVVPSYKKGKTYYY</sequence>
<dbReference type="EMBL" id="BPLR01013563">
    <property type="protein sequence ID" value="GIY61993.1"/>
    <property type="molecule type" value="Genomic_DNA"/>
</dbReference>
<evidence type="ECO:0000313" key="1">
    <source>
        <dbReference type="EMBL" id="GIY61993.1"/>
    </source>
</evidence>
<keyword evidence="2" id="KW-1185">Reference proteome</keyword>
<dbReference type="Proteomes" id="UP001054945">
    <property type="component" value="Unassembled WGS sequence"/>
</dbReference>
<dbReference type="AlphaFoldDB" id="A0AAV4UW85"/>
<organism evidence="1 2">
    <name type="scientific">Caerostris extrusa</name>
    <name type="common">Bark spider</name>
    <name type="synonym">Caerostris bankana</name>
    <dbReference type="NCBI Taxonomy" id="172846"/>
    <lineage>
        <taxon>Eukaryota</taxon>
        <taxon>Metazoa</taxon>
        <taxon>Ecdysozoa</taxon>
        <taxon>Arthropoda</taxon>
        <taxon>Chelicerata</taxon>
        <taxon>Arachnida</taxon>
        <taxon>Araneae</taxon>
        <taxon>Araneomorphae</taxon>
        <taxon>Entelegynae</taxon>
        <taxon>Araneoidea</taxon>
        <taxon>Araneidae</taxon>
        <taxon>Caerostris</taxon>
    </lineage>
</organism>
<accession>A0AAV4UW85</accession>